<evidence type="ECO:0000256" key="1">
    <source>
        <dbReference type="SAM" id="Phobius"/>
    </source>
</evidence>
<name>A0A226EZ37_FOLCA</name>
<protein>
    <submittedName>
        <fullName evidence="2">ATPase expression protein 2, mitochondrial</fullName>
    </submittedName>
</protein>
<keyword evidence="3" id="KW-1185">Reference proteome</keyword>
<evidence type="ECO:0000313" key="3">
    <source>
        <dbReference type="Proteomes" id="UP000198287"/>
    </source>
</evidence>
<feature type="transmembrane region" description="Helical" evidence="1">
    <location>
        <begin position="110"/>
        <end position="129"/>
    </location>
</feature>
<accession>A0A226EZ37</accession>
<feature type="transmembrane region" description="Helical" evidence="1">
    <location>
        <begin position="49"/>
        <end position="69"/>
    </location>
</feature>
<dbReference type="EMBL" id="LNIX01000001">
    <property type="protein sequence ID" value="OXA62438.1"/>
    <property type="molecule type" value="Genomic_DNA"/>
</dbReference>
<proteinExistence type="predicted"/>
<sequence length="528" mass="59287">MSNCKRFLMKFNTVMLIGHTFFCFLLLAEKLLSPTKTDMGNILNLRTCIIFYFAILAPSLIPINIYISFKPELVCDIVNAIMQLQFSISALCRLTFAHKSNKPVELGLKYVTQFCHLIPPVLIPIGIFLNLDPINVLLPNAVRSTIGFMLLLIFRGMVLLLVGIALTKSLCANLIISELVVEATNQCIDRITRIAKISSTPPVKVMKVYKEVHIWNQFYNINYCRLVTPVFVLFGIGITIVSYYGTIRLHGVIPTTLYLLFPITAGISSTLFVTLLPQASKVFEKATVFLVIMRSKCFSRYGRRVARSLKPAGIDSGPSGVANKAWLIYLINGETPTTMFKGFLENCDKESSNCFGLKLSGDTNANCIKNKDCHYAYAFSDNGTHFTIRDYQRYESKGKKKFPIISHANLIKFYNCNETKCTCASGKKSMTTKDFIGVIYFDYEHCHNETTPVTESMGTARQLKSELKFKCDRDIDPSKQGWGFGDGYFRFGKDNTTIGTLVGSSSGGFYLKNGTRIDVDWKQSESTK</sequence>
<keyword evidence="1" id="KW-0812">Transmembrane</keyword>
<gene>
    <name evidence="2" type="ORF">Fcan01_01203</name>
</gene>
<dbReference type="AlphaFoldDB" id="A0A226EZ37"/>
<keyword evidence="1" id="KW-0472">Membrane</keyword>
<feature type="transmembrane region" description="Helical" evidence="1">
    <location>
        <begin position="6"/>
        <end position="28"/>
    </location>
</feature>
<keyword evidence="1" id="KW-1133">Transmembrane helix</keyword>
<organism evidence="2 3">
    <name type="scientific">Folsomia candida</name>
    <name type="common">Springtail</name>
    <dbReference type="NCBI Taxonomy" id="158441"/>
    <lineage>
        <taxon>Eukaryota</taxon>
        <taxon>Metazoa</taxon>
        <taxon>Ecdysozoa</taxon>
        <taxon>Arthropoda</taxon>
        <taxon>Hexapoda</taxon>
        <taxon>Collembola</taxon>
        <taxon>Entomobryomorpha</taxon>
        <taxon>Isotomoidea</taxon>
        <taxon>Isotomidae</taxon>
        <taxon>Proisotominae</taxon>
        <taxon>Folsomia</taxon>
    </lineage>
</organism>
<dbReference type="Proteomes" id="UP000198287">
    <property type="component" value="Unassembled WGS sequence"/>
</dbReference>
<comment type="caution">
    <text evidence="2">The sequence shown here is derived from an EMBL/GenBank/DDBJ whole genome shotgun (WGS) entry which is preliminary data.</text>
</comment>
<reference evidence="2 3" key="1">
    <citation type="submission" date="2015-12" db="EMBL/GenBank/DDBJ databases">
        <title>The genome of Folsomia candida.</title>
        <authorList>
            <person name="Faddeeva A."/>
            <person name="Derks M.F."/>
            <person name="Anvar Y."/>
            <person name="Smit S."/>
            <person name="Van Straalen N."/>
            <person name="Roelofs D."/>
        </authorList>
    </citation>
    <scope>NUCLEOTIDE SEQUENCE [LARGE SCALE GENOMIC DNA]</scope>
    <source>
        <strain evidence="2 3">VU population</strain>
        <tissue evidence="2">Whole body</tissue>
    </source>
</reference>
<feature type="transmembrane region" description="Helical" evidence="1">
    <location>
        <begin position="226"/>
        <end position="245"/>
    </location>
</feature>
<feature type="transmembrane region" description="Helical" evidence="1">
    <location>
        <begin position="257"/>
        <end position="276"/>
    </location>
</feature>
<evidence type="ECO:0000313" key="2">
    <source>
        <dbReference type="EMBL" id="OXA62438.1"/>
    </source>
</evidence>
<feature type="transmembrane region" description="Helical" evidence="1">
    <location>
        <begin position="141"/>
        <end position="166"/>
    </location>
</feature>